<evidence type="ECO:0000313" key="6">
    <source>
        <dbReference type="Proteomes" id="UP001378188"/>
    </source>
</evidence>
<dbReference type="PANTHER" id="PTHR43176:SF3">
    <property type="entry name" value="3-HYDROXYISOBUTYRYL-COA HYDROLASE, MITOCHONDRIAL"/>
    <property type="match status" value="1"/>
</dbReference>
<dbReference type="FunFam" id="3.90.226.10:FF:000026">
    <property type="entry name" value="3-hydroxyisobutyryl-CoA hydrolase, mitochondrial"/>
    <property type="match status" value="1"/>
</dbReference>
<dbReference type="InterPro" id="IPR032259">
    <property type="entry name" value="HIBYL-CoA-H"/>
</dbReference>
<dbReference type="Gene3D" id="3.90.226.10">
    <property type="entry name" value="2-enoyl-CoA Hydratase, Chain A, domain 1"/>
    <property type="match status" value="1"/>
</dbReference>
<accession>A0AAW9S238</accession>
<evidence type="ECO:0000256" key="1">
    <source>
        <dbReference type="ARBA" id="ARBA00001709"/>
    </source>
</evidence>
<evidence type="ECO:0000313" key="5">
    <source>
        <dbReference type="EMBL" id="MEJ8573696.1"/>
    </source>
</evidence>
<evidence type="ECO:0000256" key="3">
    <source>
        <dbReference type="ARBA" id="ARBA00022801"/>
    </source>
</evidence>
<dbReference type="NCBIfam" id="NF004127">
    <property type="entry name" value="PRK05617.1"/>
    <property type="match status" value="1"/>
</dbReference>
<dbReference type="RefSeq" id="WP_340331396.1">
    <property type="nucleotide sequence ID" value="NZ_JAZHOF010000008.1"/>
</dbReference>
<dbReference type="CDD" id="cd06558">
    <property type="entry name" value="crotonase-like"/>
    <property type="match status" value="1"/>
</dbReference>
<comment type="catalytic activity">
    <reaction evidence="1">
        <text>3-hydroxy-2-methylpropanoyl-CoA + H2O = 3-hydroxy-2-methylpropanoate + CoA + H(+)</text>
        <dbReference type="Rhea" id="RHEA:20888"/>
        <dbReference type="ChEBI" id="CHEBI:11805"/>
        <dbReference type="ChEBI" id="CHEBI:15377"/>
        <dbReference type="ChEBI" id="CHEBI:15378"/>
        <dbReference type="ChEBI" id="CHEBI:57287"/>
        <dbReference type="ChEBI" id="CHEBI:57340"/>
        <dbReference type="EC" id="3.1.2.4"/>
    </reaction>
</comment>
<comment type="caution">
    <text evidence="5">The sequence shown here is derived from an EMBL/GenBank/DDBJ whole genome shotgun (WGS) entry which is preliminary data.</text>
</comment>
<dbReference type="Pfam" id="PF16113">
    <property type="entry name" value="ECH_2"/>
    <property type="match status" value="1"/>
</dbReference>
<sequence>MTDAPEILFDKRGRAGFVTLNRPKALNALTLGMVRALHPKLIEWADDPDVGHVVIAGAGEKAFCAGGDIRQLYDWGKAGDPMALTFYREEYRLNTFIKRYPKPYVALIDGIVMGGGVGVSVHGSRRVAGGRTMFAMPETGIGLFPDVGGTYLLPRLPGRTGTWLALTGARLGQADAVDTGVATHAVASDRFAALAEALCETSDLDSTLESFSQPAAGATVPGLREVIDRCFAANTVEEVLAALDAETGAHAEWAARQASVIRGKSPTSLKIALRQMREGAAADFEECMRIEFRIVDRVLRGHDFFEGVRAVIVDKDNAPAWRPGRLDEVSDADVDAFFAPLGPGELDLDDTGRV</sequence>
<reference evidence="5 6" key="1">
    <citation type="submission" date="2024-02" db="EMBL/GenBank/DDBJ databases">
        <title>Genome analysis and characterization of Microbaculum marinisediminis sp. nov., isolated from marine sediment.</title>
        <authorList>
            <person name="Du Z.-J."/>
            <person name="Ye Y.-Q."/>
            <person name="Zhang Z.-R."/>
            <person name="Yuan S.-M."/>
            <person name="Zhang X.-Y."/>
        </authorList>
    </citation>
    <scope>NUCLEOTIDE SEQUENCE [LARGE SCALE GENOMIC DNA]</scope>
    <source>
        <strain evidence="5 6">SDUM1044001</strain>
    </source>
</reference>
<gene>
    <name evidence="5" type="ORF">V3328_19550</name>
</gene>
<protein>
    <recommendedName>
        <fullName evidence="2">3-hydroxyisobutyryl-CoA hydrolase</fullName>
        <ecNumber evidence="2">3.1.2.4</ecNumber>
    </recommendedName>
</protein>
<dbReference type="EMBL" id="JAZHOF010000008">
    <property type="protein sequence ID" value="MEJ8573696.1"/>
    <property type="molecule type" value="Genomic_DNA"/>
</dbReference>
<proteinExistence type="predicted"/>
<keyword evidence="3 5" id="KW-0378">Hydrolase</keyword>
<dbReference type="GO" id="GO:0006574">
    <property type="term" value="P:L-valine catabolic process"/>
    <property type="evidence" value="ECO:0007669"/>
    <property type="project" value="TreeGrafter"/>
</dbReference>
<dbReference type="InterPro" id="IPR045004">
    <property type="entry name" value="ECH_dom"/>
</dbReference>
<feature type="domain" description="Enoyl-CoA hydratase/isomerase" evidence="4">
    <location>
        <begin position="16"/>
        <end position="338"/>
    </location>
</feature>
<organism evidence="5 6">
    <name type="scientific">Microbaculum marinum</name>
    <dbReference type="NCBI Taxonomy" id="1764581"/>
    <lineage>
        <taxon>Bacteria</taxon>
        <taxon>Pseudomonadati</taxon>
        <taxon>Pseudomonadota</taxon>
        <taxon>Alphaproteobacteria</taxon>
        <taxon>Hyphomicrobiales</taxon>
        <taxon>Tepidamorphaceae</taxon>
        <taxon>Microbaculum</taxon>
    </lineage>
</organism>
<keyword evidence="6" id="KW-1185">Reference proteome</keyword>
<name>A0AAW9S238_9HYPH</name>
<dbReference type="InterPro" id="IPR029045">
    <property type="entry name" value="ClpP/crotonase-like_dom_sf"/>
</dbReference>
<dbReference type="EC" id="3.1.2.4" evidence="2"/>
<dbReference type="GO" id="GO:0003860">
    <property type="term" value="F:3-hydroxyisobutyryl-CoA hydrolase activity"/>
    <property type="evidence" value="ECO:0007669"/>
    <property type="project" value="UniProtKB-EC"/>
</dbReference>
<dbReference type="PANTHER" id="PTHR43176">
    <property type="entry name" value="3-HYDROXYISOBUTYRYL-COA HYDROLASE-RELATED"/>
    <property type="match status" value="1"/>
</dbReference>
<evidence type="ECO:0000259" key="4">
    <source>
        <dbReference type="Pfam" id="PF16113"/>
    </source>
</evidence>
<dbReference type="Proteomes" id="UP001378188">
    <property type="component" value="Unassembled WGS sequence"/>
</dbReference>
<evidence type="ECO:0000256" key="2">
    <source>
        <dbReference type="ARBA" id="ARBA00011915"/>
    </source>
</evidence>
<dbReference type="AlphaFoldDB" id="A0AAW9S238"/>
<dbReference type="SUPFAM" id="SSF52096">
    <property type="entry name" value="ClpP/crotonase"/>
    <property type="match status" value="1"/>
</dbReference>